<dbReference type="InterPro" id="IPR002317">
    <property type="entry name" value="Ser-tRNA-ligase_type_1"/>
</dbReference>
<dbReference type="EMBL" id="PJQY01002787">
    <property type="protein sequence ID" value="PQM42657.1"/>
    <property type="molecule type" value="Genomic_DNA"/>
</dbReference>
<dbReference type="Gene3D" id="3.30.930.10">
    <property type="entry name" value="Bira Bifunctional Protein, Domain 2"/>
    <property type="match status" value="1"/>
</dbReference>
<keyword evidence="3" id="KW-1185">Reference proteome</keyword>
<keyword evidence="2" id="KW-0030">Aminoacyl-tRNA synthetase</keyword>
<dbReference type="OrthoDB" id="10690652at2759"/>
<proteinExistence type="predicted"/>
<keyword evidence="2" id="KW-0436">Ligase</keyword>
<dbReference type="GO" id="GO:0006434">
    <property type="term" value="P:seryl-tRNA aminoacylation"/>
    <property type="evidence" value="ECO:0007669"/>
    <property type="project" value="InterPro"/>
</dbReference>
<sequence>MIHVPRQANTKPATQKGRNKPLEEIGNIVHDSVLFSDDDANNAVIRSWGEKQLQEPTIKNHVELVKLAEIAEFARGAEVAGSRGFYLDPTIFFPPGRDINSHPMYYFNA</sequence>
<dbReference type="InterPro" id="IPR045864">
    <property type="entry name" value="aa-tRNA-synth_II/BPL/LPL"/>
</dbReference>
<evidence type="ECO:0000313" key="3">
    <source>
        <dbReference type="Proteomes" id="UP000250321"/>
    </source>
</evidence>
<gene>
    <name evidence="2" type="ORF">Pyn_16390</name>
</gene>
<dbReference type="PANTHER" id="PTHR11778">
    <property type="entry name" value="SERYL-TRNA SYNTHETASE"/>
    <property type="match status" value="1"/>
</dbReference>
<accession>A0A314UYQ1</accession>
<comment type="caution">
    <text evidence="2">The sequence shown here is derived from an EMBL/GenBank/DDBJ whole genome shotgun (WGS) entry which is preliminary data.</text>
</comment>
<reference evidence="2 3" key="1">
    <citation type="submission" date="2018-02" db="EMBL/GenBank/DDBJ databases">
        <title>Draft genome of wild Prunus yedoensis var. nudiflora.</title>
        <authorList>
            <person name="Baek S."/>
            <person name="Kim J.-H."/>
            <person name="Choi K."/>
            <person name="Kim G.-B."/>
            <person name="Cho A."/>
            <person name="Jang H."/>
            <person name="Shin C.-H."/>
            <person name="Yu H.-J."/>
            <person name="Mun J.-H."/>
        </authorList>
    </citation>
    <scope>NUCLEOTIDE SEQUENCE [LARGE SCALE GENOMIC DNA]</scope>
    <source>
        <strain evidence="3">cv. Jeju island</strain>
        <tissue evidence="2">Leaf</tissue>
    </source>
</reference>
<dbReference type="AlphaFoldDB" id="A0A314UYQ1"/>
<dbReference type="GO" id="GO:0004828">
    <property type="term" value="F:serine-tRNA ligase activity"/>
    <property type="evidence" value="ECO:0007669"/>
    <property type="project" value="InterPro"/>
</dbReference>
<name>A0A314UYQ1_PRUYE</name>
<evidence type="ECO:0000256" key="1">
    <source>
        <dbReference type="SAM" id="MobiDB-lite"/>
    </source>
</evidence>
<dbReference type="Proteomes" id="UP000250321">
    <property type="component" value="Unassembled WGS sequence"/>
</dbReference>
<dbReference type="GO" id="GO:0005524">
    <property type="term" value="F:ATP binding"/>
    <property type="evidence" value="ECO:0007669"/>
    <property type="project" value="InterPro"/>
</dbReference>
<feature type="region of interest" description="Disordered" evidence="1">
    <location>
        <begin position="1"/>
        <end position="22"/>
    </location>
</feature>
<evidence type="ECO:0000313" key="2">
    <source>
        <dbReference type="EMBL" id="PQM42657.1"/>
    </source>
</evidence>
<organism evidence="2 3">
    <name type="scientific">Prunus yedoensis var. nudiflora</name>
    <dbReference type="NCBI Taxonomy" id="2094558"/>
    <lineage>
        <taxon>Eukaryota</taxon>
        <taxon>Viridiplantae</taxon>
        <taxon>Streptophyta</taxon>
        <taxon>Embryophyta</taxon>
        <taxon>Tracheophyta</taxon>
        <taxon>Spermatophyta</taxon>
        <taxon>Magnoliopsida</taxon>
        <taxon>eudicotyledons</taxon>
        <taxon>Gunneridae</taxon>
        <taxon>Pentapetalae</taxon>
        <taxon>rosids</taxon>
        <taxon>fabids</taxon>
        <taxon>Rosales</taxon>
        <taxon>Rosaceae</taxon>
        <taxon>Amygdaloideae</taxon>
        <taxon>Amygdaleae</taxon>
        <taxon>Prunus</taxon>
    </lineage>
</organism>
<protein>
    <submittedName>
        <fullName evidence="2">Seryl-tRNA synthetase / serine--tRNA ligase isoform 2</fullName>
    </submittedName>
</protein>
<dbReference type="STRING" id="2094558.A0A314UYQ1"/>